<dbReference type="Pfam" id="PF22953">
    <property type="entry name" value="SpnB_Rossmann"/>
    <property type="match status" value="1"/>
</dbReference>
<dbReference type="GO" id="GO:0004315">
    <property type="term" value="F:3-oxoacyl-[acyl-carrier-protein] synthase activity"/>
    <property type="evidence" value="ECO:0007669"/>
    <property type="project" value="InterPro"/>
</dbReference>
<dbReference type="InterPro" id="IPR050091">
    <property type="entry name" value="PKS_NRPS_Biosynth_Enz"/>
</dbReference>
<dbReference type="FunFam" id="3.40.50.720:FF:000209">
    <property type="entry name" value="Polyketide synthase Pks12"/>
    <property type="match status" value="1"/>
</dbReference>
<dbReference type="InterPro" id="IPR032821">
    <property type="entry name" value="PKS_assoc"/>
</dbReference>
<dbReference type="InterPro" id="IPR020841">
    <property type="entry name" value="PKS_Beta-ketoAc_synthase_dom"/>
</dbReference>
<dbReference type="InterPro" id="IPR013968">
    <property type="entry name" value="PKS_KR"/>
</dbReference>
<dbReference type="InterPro" id="IPR014031">
    <property type="entry name" value="Ketoacyl_synth_C"/>
</dbReference>
<dbReference type="InterPro" id="IPR016035">
    <property type="entry name" value="Acyl_Trfase/lysoPLipase"/>
</dbReference>
<dbReference type="PROSITE" id="PS52004">
    <property type="entry name" value="KS3_2"/>
    <property type="match status" value="1"/>
</dbReference>
<dbReference type="FunFam" id="1.10.1200.10:FF:000007">
    <property type="entry name" value="Probable polyketide synthase pks17"/>
    <property type="match status" value="1"/>
</dbReference>
<dbReference type="InterPro" id="IPR055123">
    <property type="entry name" value="SpnB-like_Rossmann"/>
</dbReference>
<dbReference type="SMART" id="SM00829">
    <property type="entry name" value="PKS_ER"/>
    <property type="match status" value="1"/>
</dbReference>
<dbReference type="InterPro" id="IPR001227">
    <property type="entry name" value="Ac_transferase_dom_sf"/>
</dbReference>
<dbReference type="FunFam" id="3.90.180.10:FF:000032">
    <property type="entry name" value="Probable polyketide synthase pks1"/>
    <property type="match status" value="1"/>
</dbReference>
<dbReference type="Gene3D" id="3.30.70.3290">
    <property type="match status" value="2"/>
</dbReference>
<dbReference type="GO" id="GO:0004312">
    <property type="term" value="F:fatty acid synthase activity"/>
    <property type="evidence" value="ECO:0007669"/>
    <property type="project" value="TreeGrafter"/>
</dbReference>
<keyword evidence="6" id="KW-0511">Multifunctional enzyme</keyword>
<dbReference type="InterPro" id="IPR006162">
    <property type="entry name" value="Ppantetheine_attach_site"/>
</dbReference>
<dbReference type="InterPro" id="IPR036736">
    <property type="entry name" value="ACP-like_sf"/>
</dbReference>
<dbReference type="KEGG" id="sbh:SBI_01985"/>
<gene>
    <name evidence="12" type="ordered locus">SBI_01985</name>
</gene>
<dbReference type="InterPro" id="IPR049552">
    <property type="entry name" value="PKS_DH_N"/>
</dbReference>
<dbReference type="InterPro" id="IPR049900">
    <property type="entry name" value="PKS_mFAS_DH"/>
</dbReference>
<dbReference type="InterPro" id="IPR013154">
    <property type="entry name" value="ADH-like_N"/>
</dbReference>
<dbReference type="InterPro" id="IPR036291">
    <property type="entry name" value="NAD(P)-bd_dom_sf"/>
</dbReference>
<dbReference type="FunFam" id="3.40.47.10:FF:000019">
    <property type="entry name" value="Polyketide synthase type I"/>
    <property type="match status" value="1"/>
</dbReference>
<dbReference type="SUPFAM" id="SSF55048">
    <property type="entry name" value="Probable ACP-binding domain of malonyl-CoA ACP transacylase"/>
    <property type="match status" value="1"/>
</dbReference>
<dbReference type="CDD" id="cd08956">
    <property type="entry name" value="KR_3_FAS_SDR_x"/>
    <property type="match status" value="1"/>
</dbReference>
<dbReference type="InterPro" id="IPR049551">
    <property type="entry name" value="PKS_DH_C"/>
</dbReference>
<dbReference type="HOGENOM" id="CLU_000022_35_5_11"/>
<dbReference type="InterPro" id="IPR016036">
    <property type="entry name" value="Malonyl_transacylase_ACP-bd"/>
</dbReference>
<sequence>MLDESPVFAERLGECAAALAPFIDWSLMDVVRQVAGAPSLERVDVVQPVSWAVMVSLAALWRSCGVEPDAVVGHSQGEIAAACVAGALSLEDGARVVALRSQAIARRLAGAGGMASVPLPVAEVEARLERWAGRVSVAAVNGPRSVVVSGDREALDELIEEWTGEEVRIRRIAVDYASHSAHVEGIHEELLAELAQVAPRTAEVPFLSTVTGEWLEGDELDAGYWYRNLRQTVGFEPAVRELLAQRHRAFIEISAHPVLTVGVQETIDDVDVAAVVAGTLRRDEGGLGRFLTSLAEIFVRGGAVDWASVFVDTGAHRVDLPTYAFQHELYWPNASMRVGNVTGLGQVAAGHPLLGAAVELADAGGVLFTGRLSLRSHPWLADHAVGGVVLFPGTGFLELAIRAGDQVGCDLVDELTLLAPLVLGERDAVAIQLWVGAPDETGRRSVNVYSRAAEAAEQPWTHHATGVLAQGERTARFDGAVWPPEGAVVADMEDFYARLADGGFAYGPLFQGLRAVWQRGDEVFAEVALPEQTGGDAESFAMHPALLDAALHAVSFVNLETAEGGRLPFSWSGVSLHATGASLLRVRLTRRDAESVSLAAVDTDGAPVVSADSLVLRPVSAEQLAGARAGQQDSLFRLEWVPVQVDTAASGALDIVELTVEQATDPASLATLPEVATVTWEPVDSSSAAEAVHEETARALRLIQNWLADERLQGSRLVFVLRDAVAVDAPNMVAAAIWGLVSSAQSENPGRFVLVDAGSPDEVRTALASGEPQVAVRDGGVCVGRLASVTSRGSLLPPADGTPWRLDSRQKGSLDNLELLSFPEAAEPLAPGQIRVAVRAAGLNFRDLLNGLNALGAFQDKVGPLGSEASGVVVETGPEVTGLRVGDRVVGLVDGSFGPLAVAAERAVTRIPEGWRFEDAASVPVAYLTAYYGLVDLAGLSSGESVLVHAGAGGVGMAAIQLARHLGVEVFATASESKWDALRSLGIPDDHIASSRTTDFEERFLEVTGGRGVDVVLNSLAGEFIDASVRLLRSGGRFLEMGKTDIREAETVAGDYLPFDLADVELDGTQRMLVELMELFEAGALRPLPVTAWDVRRARDAFRFMSQAKHTGKIVLTMPREWDPEGTVLITGGTGGLGSVLARHVVTGHGVRRLLLTSRRGLDAPGAAELRAELAELGAEVSVVACDVADRDAVADVLASIPAEHPLTAVVHAAGVLDDGVVGALTPERLSAVLRPKVDAAWHLHALTRDLDLAAFVMFSSLAGVMGNAGQGNYAAANAALDALARGRRAAGLAGQSLVWGLWAHESGMTGKLTDADIQRMSAAGLPPINGEEGMALFDAALSSDEPVVAPVPLDLAALRAQPEVPSLLRGLVRTTRRAAAAAAVPASGAAAALTRQLAGVAESERAPVLVDLIRGQAAAVLGHASAEAVEARKEFRELGFDSLTAIELRNRLNPATGLRLPSTLVFDYPTPIVLAEHLLSELVGQRGEVVIPAAATSGSMDDPIVIVGMSCRYPGGVRSPEDLWRLVAEGRDAIAELPTDRGWQVYGDLAFEGGFLYDVAEFDAGFFGISPREALAMDPQQRLLLETSWEVFERAGIDPAGLRGTDTGVFIGAASGGYVPPEESRGHQMTGLLTSVASGRLSYTFGLEGPALTVDSACSSSLVTIHLAAQSLRSGECSLALAGGVTVMATPAAFGEFDQHGGLSPDSRCRPFADSAAGTGWSEGVGLVVLERLSDAVRNGHEVLAVVRGSAVNQDGASNGLTAPNGPSQQRVIRQALANAGLAPVDVDAVEAHGTGTTLGDPIEAQALLATYGQDRELPLRLGSIKSNMGHTQLAAGVAGVIKMVMALRNGVLPKTLHVDTPSTHVDWSAGAVELLTEPVEWPEHGRPRRAGVSAFGVSGTNVHAILEQAPQPAESIPGEQDGSAVTPAALPWVVSAKTAAALRGQAAGLLARVEADPELEPVDVGYSLVSTRSVLEHRAVVRGLRLPLRPRRGGS</sequence>
<dbReference type="Pfam" id="PF13602">
    <property type="entry name" value="ADH_zinc_N_2"/>
    <property type="match status" value="1"/>
</dbReference>
<dbReference type="Gene3D" id="3.40.366.10">
    <property type="entry name" value="Malonyl-Coenzyme A Acyl Carrier Protein, domain 2"/>
    <property type="match status" value="1"/>
</dbReference>
<dbReference type="Gene3D" id="3.10.129.110">
    <property type="entry name" value="Polyketide synthase dehydratase"/>
    <property type="match status" value="1"/>
</dbReference>
<evidence type="ECO:0000313" key="13">
    <source>
        <dbReference type="Proteomes" id="UP000000377"/>
    </source>
</evidence>
<evidence type="ECO:0000256" key="8">
    <source>
        <dbReference type="PROSITE-ProRule" id="PRU01363"/>
    </source>
</evidence>
<dbReference type="InterPro" id="IPR009081">
    <property type="entry name" value="PP-bd_ACP"/>
</dbReference>
<accession>D7BRE3</accession>
<evidence type="ECO:0000256" key="2">
    <source>
        <dbReference type="ARBA" id="ARBA00022450"/>
    </source>
</evidence>
<evidence type="ECO:0000256" key="3">
    <source>
        <dbReference type="ARBA" id="ARBA00022553"/>
    </source>
</evidence>
<dbReference type="FunFam" id="3.40.366.10:FF:000002">
    <property type="entry name" value="Probable polyketide synthase 2"/>
    <property type="match status" value="1"/>
</dbReference>
<evidence type="ECO:0000313" key="12">
    <source>
        <dbReference type="EMBL" id="ADI05106.1"/>
    </source>
</evidence>
<dbReference type="SMART" id="SM00825">
    <property type="entry name" value="PKS_KS"/>
    <property type="match status" value="1"/>
</dbReference>
<reference evidence="12 13" key="1">
    <citation type="journal article" date="2010" name="J. Bacteriol.">
        <title>Genome sequence of the milbemycin-producing bacterium Streptomyces bingchenggensis.</title>
        <authorList>
            <person name="Wang X.J."/>
            <person name="Yan Y.J."/>
            <person name="Zhang B."/>
            <person name="An J."/>
            <person name="Wang J.J."/>
            <person name="Tian J."/>
            <person name="Jiang L."/>
            <person name="Chen Y.H."/>
            <person name="Huang S.X."/>
            <person name="Yin M."/>
            <person name="Zhang J."/>
            <person name="Gao A.L."/>
            <person name="Liu C.X."/>
            <person name="Zhu Z.X."/>
            <person name="Xiang W.S."/>
        </authorList>
    </citation>
    <scope>NUCLEOTIDE SEQUENCE [LARGE SCALE GENOMIC DNA]</scope>
    <source>
        <strain evidence="12 13">BCW-1</strain>
    </source>
</reference>
<dbReference type="InterPro" id="IPR020843">
    <property type="entry name" value="ER"/>
</dbReference>
<dbReference type="Gene3D" id="3.40.47.10">
    <property type="match status" value="1"/>
</dbReference>
<dbReference type="PANTHER" id="PTHR43775:SF51">
    <property type="entry name" value="INACTIVE PHENOLPHTHIOCEROL SYNTHESIS POLYKETIDE SYNTHASE TYPE I PKS1-RELATED"/>
    <property type="match status" value="1"/>
</dbReference>
<dbReference type="Pfam" id="PF02801">
    <property type="entry name" value="Ketoacyl-synt_C"/>
    <property type="match status" value="1"/>
</dbReference>
<dbReference type="Pfam" id="PF00698">
    <property type="entry name" value="Acyl_transf_1"/>
    <property type="match status" value="1"/>
</dbReference>
<dbReference type="PROSITE" id="PS01162">
    <property type="entry name" value="QOR_ZETA_CRYSTAL"/>
    <property type="match status" value="1"/>
</dbReference>
<evidence type="ECO:0000256" key="5">
    <source>
        <dbReference type="ARBA" id="ARBA00023194"/>
    </source>
</evidence>
<dbReference type="Pfam" id="PF14765">
    <property type="entry name" value="PS-DH"/>
    <property type="match status" value="1"/>
</dbReference>
<dbReference type="SUPFAM" id="SSF51735">
    <property type="entry name" value="NAD(P)-binding Rossmann-fold domains"/>
    <property type="match status" value="3"/>
</dbReference>
<dbReference type="PROSITE" id="PS50075">
    <property type="entry name" value="CARRIER"/>
    <property type="match status" value="1"/>
</dbReference>
<dbReference type="PATRIC" id="fig|749414.3.peg.2054"/>
<keyword evidence="13" id="KW-1185">Reference proteome</keyword>
<feature type="domain" description="Ketosynthase family 3 (KS3)" evidence="10">
    <location>
        <begin position="1502"/>
        <end position="1910"/>
    </location>
</feature>
<dbReference type="InterPro" id="IPR011032">
    <property type="entry name" value="GroES-like_sf"/>
</dbReference>
<dbReference type="Gene3D" id="3.40.50.11460">
    <property type="match status" value="1"/>
</dbReference>
<evidence type="ECO:0000256" key="1">
    <source>
        <dbReference type="ARBA" id="ARBA00004792"/>
    </source>
</evidence>
<feature type="domain" description="PKS/mFAS DH" evidence="11">
    <location>
        <begin position="351"/>
        <end position="625"/>
    </location>
</feature>
<dbReference type="SUPFAM" id="SSF53901">
    <property type="entry name" value="Thiolase-like"/>
    <property type="match status" value="1"/>
</dbReference>
<dbReference type="CDD" id="cd05195">
    <property type="entry name" value="enoyl_red"/>
    <property type="match status" value="1"/>
</dbReference>
<evidence type="ECO:0000259" key="9">
    <source>
        <dbReference type="PROSITE" id="PS50075"/>
    </source>
</evidence>
<dbReference type="InterPro" id="IPR014043">
    <property type="entry name" value="Acyl_transferase_dom"/>
</dbReference>
<dbReference type="GO" id="GO:0008270">
    <property type="term" value="F:zinc ion binding"/>
    <property type="evidence" value="ECO:0007669"/>
    <property type="project" value="InterPro"/>
</dbReference>
<protein>
    <submittedName>
        <fullName evidence="12">Modular polyketide synthase</fullName>
    </submittedName>
</protein>
<dbReference type="Pfam" id="PF00550">
    <property type="entry name" value="PP-binding"/>
    <property type="match status" value="1"/>
</dbReference>
<dbReference type="Pfam" id="PF21089">
    <property type="entry name" value="PKS_DH_N"/>
    <property type="match status" value="1"/>
</dbReference>
<dbReference type="SUPFAM" id="SSF50129">
    <property type="entry name" value="GroES-like"/>
    <property type="match status" value="1"/>
</dbReference>
<dbReference type="SMART" id="SM00827">
    <property type="entry name" value="PKS_AT"/>
    <property type="match status" value="1"/>
</dbReference>
<dbReference type="Pfam" id="PF00109">
    <property type="entry name" value="ketoacyl-synt"/>
    <property type="match status" value="1"/>
</dbReference>
<feature type="domain" description="Carrier" evidence="9">
    <location>
        <begin position="1408"/>
        <end position="1483"/>
    </location>
</feature>
<keyword evidence="2" id="KW-0596">Phosphopantetheine</keyword>
<dbReference type="EMBL" id="CP002047">
    <property type="protein sequence ID" value="ADI05106.1"/>
    <property type="molecule type" value="Genomic_DNA"/>
</dbReference>
<dbReference type="SUPFAM" id="SSF47336">
    <property type="entry name" value="ACP-like"/>
    <property type="match status" value="1"/>
</dbReference>
<evidence type="ECO:0000256" key="4">
    <source>
        <dbReference type="ARBA" id="ARBA00022679"/>
    </source>
</evidence>
<comment type="pathway">
    <text evidence="1">Antibiotic biosynthesis.</text>
</comment>
<evidence type="ECO:0000256" key="6">
    <source>
        <dbReference type="ARBA" id="ARBA00023268"/>
    </source>
</evidence>
<dbReference type="SMART" id="SM00826">
    <property type="entry name" value="PKS_DH"/>
    <property type="match status" value="1"/>
</dbReference>
<dbReference type="SMART" id="SM00822">
    <property type="entry name" value="PKS_KR"/>
    <property type="match status" value="1"/>
</dbReference>
<dbReference type="GO" id="GO:0031177">
    <property type="term" value="F:phosphopantetheine binding"/>
    <property type="evidence" value="ECO:0007669"/>
    <property type="project" value="InterPro"/>
</dbReference>
<dbReference type="Gene3D" id="1.10.1200.10">
    <property type="entry name" value="ACP-like"/>
    <property type="match status" value="1"/>
</dbReference>
<feature type="region of interest" description="N-terminal hotdog fold" evidence="8">
    <location>
        <begin position="351"/>
        <end position="475"/>
    </location>
</feature>
<dbReference type="Pfam" id="PF08240">
    <property type="entry name" value="ADH_N"/>
    <property type="match status" value="1"/>
</dbReference>
<evidence type="ECO:0000256" key="7">
    <source>
        <dbReference type="ARBA" id="ARBA00023315"/>
    </source>
</evidence>
<dbReference type="InterPro" id="IPR014030">
    <property type="entry name" value="Ketoacyl_synth_N"/>
</dbReference>
<dbReference type="eggNOG" id="COG3321">
    <property type="taxonomic scope" value="Bacteria"/>
</dbReference>
<dbReference type="InterPro" id="IPR002364">
    <property type="entry name" value="Quin_OxRdtase/zeta-crystal_CS"/>
</dbReference>
<evidence type="ECO:0000259" key="10">
    <source>
        <dbReference type="PROSITE" id="PS52004"/>
    </source>
</evidence>
<dbReference type="InterPro" id="IPR042104">
    <property type="entry name" value="PKS_dehydratase_sf"/>
</dbReference>
<dbReference type="SMART" id="SM00823">
    <property type="entry name" value="PKS_PP"/>
    <property type="match status" value="1"/>
</dbReference>
<dbReference type="SUPFAM" id="SSF52151">
    <property type="entry name" value="FabD/lysophospholipase-like"/>
    <property type="match status" value="1"/>
</dbReference>
<dbReference type="Proteomes" id="UP000000377">
    <property type="component" value="Chromosome"/>
</dbReference>
<keyword evidence="3" id="KW-0597">Phosphoprotein</keyword>
<dbReference type="InterPro" id="IPR057326">
    <property type="entry name" value="KR_dom"/>
</dbReference>
<dbReference type="STRING" id="749414.SBI_01985"/>
<keyword evidence="5" id="KW-0045">Antibiotic biosynthesis</keyword>
<dbReference type="GO" id="GO:0016491">
    <property type="term" value="F:oxidoreductase activity"/>
    <property type="evidence" value="ECO:0007669"/>
    <property type="project" value="InterPro"/>
</dbReference>
<feature type="active site" description="Proton donor; for dehydratase activity" evidence="8">
    <location>
        <position position="548"/>
    </location>
</feature>
<dbReference type="InterPro" id="IPR020806">
    <property type="entry name" value="PKS_PP-bd"/>
</dbReference>
<dbReference type="GO" id="GO:0033068">
    <property type="term" value="P:macrolide biosynthetic process"/>
    <property type="evidence" value="ECO:0007669"/>
    <property type="project" value="UniProtKB-ARBA"/>
</dbReference>
<proteinExistence type="predicted"/>
<dbReference type="PROSITE" id="PS52019">
    <property type="entry name" value="PKS_MFAS_DH"/>
    <property type="match status" value="1"/>
</dbReference>
<feature type="active site" description="Proton acceptor; for dehydratase activity" evidence="8">
    <location>
        <position position="383"/>
    </location>
</feature>
<dbReference type="eggNOG" id="COG0604">
    <property type="taxonomic scope" value="Bacteria"/>
</dbReference>
<name>D7BRE3_STRBB</name>
<dbReference type="CDD" id="cd00833">
    <property type="entry name" value="PKS"/>
    <property type="match status" value="1"/>
</dbReference>
<dbReference type="SMART" id="SM01294">
    <property type="entry name" value="PKS_PP_betabranch"/>
    <property type="match status" value="1"/>
</dbReference>
<evidence type="ECO:0000259" key="11">
    <source>
        <dbReference type="PROSITE" id="PS52019"/>
    </source>
</evidence>
<dbReference type="PROSITE" id="PS00012">
    <property type="entry name" value="PHOSPHOPANTETHEINE"/>
    <property type="match status" value="1"/>
</dbReference>
<keyword evidence="7" id="KW-0012">Acyltransferase</keyword>
<dbReference type="Gene3D" id="3.90.180.10">
    <property type="entry name" value="Medium-chain alcohol dehydrogenases, catalytic domain"/>
    <property type="match status" value="1"/>
</dbReference>
<dbReference type="InterPro" id="IPR018201">
    <property type="entry name" value="Ketoacyl_synth_AS"/>
</dbReference>
<dbReference type="PANTHER" id="PTHR43775">
    <property type="entry name" value="FATTY ACID SYNTHASE"/>
    <property type="match status" value="1"/>
</dbReference>
<feature type="region of interest" description="C-terminal hotdog fold" evidence="8">
    <location>
        <begin position="487"/>
        <end position="625"/>
    </location>
</feature>
<dbReference type="InterPro" id="IPR020807">
    <property type="entry name" value="PKS_DH"/>
</dbReference>
<dbReference type="GO" id="GO:0006633">
    <property type="term" value="P:fatty acid biosynthetic process"/>
    <property type="evidence" value="ECO:0007669"/>
    <property type="project" value="InterPro"/>
</dbReference>
<dbReference type="Gene3D" id="3.40.50.720">
    <property type="entry name" value="NAD(P)-binding Rossmann-like Domain"/>
    <property type="match status" value="1"/>
</dbReference>
<dbReference type="InterPro" id="IPR016039">
    <property type="entry name" value="Thiolase-like"/>
</dbReference>
<keyword evidence="4" id="KW-0808">Transferase</keyword>
<dbReference type="Pfam" id="PF16197">
    <property type="entry name" value="KAsynt_C_assoc"/>
    <property type="match status" value="1"/>
</dbReference>
<dbReference type="eggNOG" id="COG1028">
    <property type="taxonomic scope" value="Bacteria"/>
</dbReference>
<organism evidence="12 13">
    <name type="scientific">Streptomyces bingchenggensis (strain BCW-1)</name>
    <dbReference type="NCBI Taxonomy" id="749414"/>
    <lineage>
        <taxon>Bacteria</taxon>
        <taxon>Bacillati</taxon>
        <taxon>Actinomycetota</taxon>
        <taxon>Actinomycetes</taxon>
        <taxon>Kitasatosporales</taxon>
        <taxon>Streptomycetaceae</taxon>
        <taxon>Streptomyces</taxon>
    </lineage>
</organism>
<dbReference type="Pfam" id="PF08659">
    <property type="entry name" value="KR"/>
    <property type="match status" value="1"/>
</dbReference>
<dbReference type="PROSITE" id="PS00606">
    <property type="entry name" value="KS3_1"/>
    <property type="match status" value="1"/>
</dbReference>